<dbReference type="Gene3D" id="1.10.1380.10">
    <property type="entry name" value="Neutral endopeptidase , domain2"/>
    <property type="match status" value="1"/>
</dbReference>
<keyword evidence="4" id="KW-0479">Metal-binding</keyword>
<dbReference type="InterPro" id="IPR018497">
    <property type="entry name" value="Peptidase_M13_C"/>
</dbReference>
<dbReference type="GO" id="GO:0046872">
    <property type="term" value="F:metal ion binding"/>
    <property type="evidence" value="ECO:0007669"/>
    <property type="project" value="UniProtKB-KW"/>
</dbReference>
<dbReference type="GO" id="GO:0005886">
    <property type="term" value="C:plasma membrane"/>
    <property type="evidence" value="ECO:0007669"/>
    <property type="project" value="TreeGrafter"/>
</dbReference>
<comment type="similarity">
    <text evidence="2">Belongs to the peptidase M13 family.</text>
</comment>
<accession>A0AAD5X346</accession>
<dbReference type="GO" id="GO:0016485">
    <property type="term" value="P:protein processing"/>
    <property type="evidence" value="ECO:0007669"/>
    <property type="project" value="TreeGrafter"/>
</dbReference>
<feature type="signal peptide" evidence="8">
    <location>
        <begin position="1"/>
        <end position="18"/>
    </location>
</feature>
<dbReference type="InterPro" id="IPR042089">
    <property type="entry name" value="Peptidase_M13_dom_2"/>
</dbReference>
<dbReference type="Proteomes" id="UP001212841">
    <property type="component" value="Unassembled WGS sequence"/>
</dbReference>
<sequence>MLQKTICALLATAASISASLSPNPPSAYDQHNLDLNRRDEAFQPLITADFPHSLGTDRLHSWMEPKADPCDDFYTYACGGFQKKYGKLEKADVLELMQESNSLLMQQILNQTSDVLAKTPEDRALFENTRAYYDSCLDVSTVQSRGFSPIIPLAKKVVSNCAAGLSIPALFAELHKDGIYALFKTAYTKVENGDPKDLRLQFFPSPAYMVSKEVVKSVLKSFLEHGAFTLPSDLTLEDVAEWVYGLETEGIQFIKTLNHGHQDGDGLYSNQFVTMTQLNAKTSLDWTHYTTALNLTGVNEIYFWGDAETWVQALIAFTRFKPSHLQYFFLWRLGVSHFNKLGQEWWQLWAGMIYPKAVRSSFEDPNEQNDVFQNECITELGVHLNYLTGHLFVKYAFNETQKIAATDLVKHLIDSFRHKITNLGWMDPPTKSAALAKLDNLVKVVGYPDWLIDTQKVTQYHSSLSFSKSEYFENAVKAQTFSDLTPSQHQLRAGAFERNNLYFGYPWQLNAFHLTDYVQIQINPGILQRPLFSALNPDAMNYGSLGTIIGHEVTHAFDSMGYKLDKDGVKRPWWTPRSTELFERGSQCFEEQYGRYRVLFRDGTVGDVDGKQTLAENIADNGGMDVALDAWLRKIGGRQRAKEKAEGFGGLTWEQVFFVSFGQTWCSAKGDADVRFLLKEDVHAPNGVRVRGVLHNSPEFAEAFGCRVGTGMNPLGDEGRCYLY</sequence>
<protein>
    <submittedName>
        <fullName evidence="11">Endothelin-converting enzyme 2</fullName>
    </submittedName>
</protein>
<dbReference type="Gene3D" id="3.40.390.10">
    <property type="entry name" value="Collagenase (Catalytic Domain)"/>
    <property type="match status" value="1"/>
</dbReference>
<dbReference type="EMBL" id="JADGJD010000166">
    <property type="protein sequence ID" value="KAJ3053993.1"/>
    <property type="molecule type" value="Genomic_DNA"/>
</dbReference>
<dbReference type="InterPro" id="IPR024079">
    <property type="entry name" value="MetalloPept_cat_dom_sf"/>
</dbReference>
<dbReference type="PRINTS" id="PR00786">
    <property type="entry name" value="NEPRILYSIN"/>
</dbReference>
<gene>
    <name evidence="11" type="primary">ECE2</name>
    <name evidence="11" type="ORF">HK097_002914</name>
</gene>
<dbReference type="PANTHER" id="PTHR11733:SF167">
    <property type="entry name" value="FI17812P1-RELATED"/>
    <property type="match status" value="1"/>
</dbReference>
<dbReference type="InterPro" id="IPR000718">
    <property type="entry name" value="Peptidase_M13"/>
</dbReference>
<dbReference type="GO" id="GO:0004222">
    <property type="term" value="F:metalloendopeptidase activity"/>
    <property type="evidence" value="ECO:0007669"/>
    <property type="project" value="InterPro"/>
</dbReference>
<dbReference type="InterPro" id="IPR008753">
    <property type="entry name" value="Peptidase_M13_N"/>
</dbReference>
<keyword evidence="5" id="KW-0378">Hydrolase</keyword>
<evidence type="ECO:0000256" key="2">
    <source>
        <dbReference type="ARBA" id="ARBA00007357"/>
    </source>
</evidence>
<comment type="cofactor">
    <cofactor evidence="1">
        <name>Zn(2+)</name>
        <dbReference type="ChEBI" id="CHEBI:29105"/>
    </cofactor>
</comment>
<evidence type="ECO:0000256" key="4">
    <source>
        <dbReference type="ARBA" id="ARBA00022723"/>
    </source>
</evidence>
<dbReference type="CDD" id="cd08662">
    <property type="entry name" value="M13"/>
    <property type="match status" value="1"/>
</dbReference>
<evidence type="ECO:0000313" key="11">
    <source>
        <dbReference type="EMBL" id="KAJ3053993.1"/>
    </source>
</evidence>
<reference evidence="11" key="1">
    <citation type="submission" date="2020-05" db="EMBL/GenBank/DDBJ databases">
        <title>Phylogenomic resolution of chytrid fungi.</title>
        <authorList>
            <person name="Stajich J.E."/>
            <person name="Amses K."/>
            <person name="Simmons R."/>
            <person name="Seto K."/>
            <person name="Myers J."/>
            <person name="Bonds A."/>
            <person name="Quandt C.A."/>
            <person name="Barry K."/>
            <person name="Liu P."/>
            <person name="Grigoriev I."/>
            <person name="Longcore J.E."/>
            <person name="James T.Y."/>
        </authorList>
    </citation>
    <scope>NUCLEOTIDE SEQUENCE</scope>
    <source>
        <strain evidence="11">JEL0318</strain>
    </source>
</reference>
<dbReference type="SUPFAM" id="SSF55486">
    <property type="entry name" value="Metalloproteases ('zincins'), catalytic domain"/>
    <property type="match status" value="1"/>
</dbReference>
<evidence type="ECO:0000256" key="6">
    <source>
        <dbReference type="ARBA" id="ARBA00022833"/>
    </source>
</evidence>
<proteinExistence type="inferred from homology"/>
<dbReference type="PANTHER" id="PTHR11733">
    <property type="entry name" value="ZINC METALLOPROTEASE FAMILY M13 NEPRILYSIN-RELATED"/>
    <property type="match status" value="1"/>
</dbReference>
<keyword evidence="7" id="KW-0482">Metalloprotease</keyword>
<dbReference type="Pfam" id="PF05649">
    <property type="entry name" value="Peptidase_M13_N"/>
    <property type="match status" value="1"/>
</dbReference>
<feature type="domain" description="Peptidase M13 C-terminal" evidence="9">
    <location>
        <begin position="510"/>
        <end position="714"/>
    </location>
</feature>
<evidence type="ECO:0000259" key="10">
    <source>
        <dbReference type="Pfam" id="PF05649"/>
    </source>
</evidence>
<feature type="domain" description="Peptidase M13 N-terminal" evidence="10">
    <location>
        <begin position="69"/>
        <end position="448"/>
    </location>
</feature>
<evidence type="ECO:0000256" key="3">
    <source>
        <dbReference type="ARBA" id="ARBA00022670"/>
    </source>
</evidence>
<keyword evidence="6" id="KW-0862">Zinc</keyword>
<dbReference type="AlphaFoldDB" id="A0AAD5X346"/>
<organism evidence="11 12">
    <name type="scientific">Rhizophlyctis rosea</name>
    <dbReference type="NCBI Taxonomy" id="64517"/>
    <lineage>
        <taxon>Eukaryota</taxon>
        <taxon>Fungi</taxon>
        <taxon>Fungi incertae sedis</taxon>
        <taxon>Chytridiomycota</taxon>
        <taxon>Chytridiomycota incertae sedis</taxon>
        <taxon>Chytridiomycetes</taxon>
        <taxon>Rhizophlyctidales</taxon>
        <taxon>Rhizophlyctidaceae</taxon>
        <taxon>Rhizophlyctis</taxon>
    </lineage>
</organism>
<dbReference type="PROSITE" id="PS51885">
    <property type="entry name" value="NEPRILYSIN"/>
    <property type="match status" value="1"/>
</dbReference>
<keyword evidence="3" id="KW-0645">Protease</keyword>
<evidence type="ECO:0000256" key="5">
    <source>
        <dbReference type="ARBA" id="ARBA00022801"/>
    </source>
</evidence>
<comment type="caution">
    <text evidence="11">The sequence shown here is derived from an EMBL/GenBank/DDBJ whole genome shotgun (WGS) entry which is preliminary data.</text>
</comment>
<evidence type="ECO:0000256" key="8">
    <source>
        <dbReference type="SAM" id="SignalP"/>
    </source>
</evidence>
<feature type="chain" id="PRO_5042110660" evidence="8">
    <location>
        <begin position="19"/>
        <end position="724"/>
    </location>
</feature>
<keyword evidence="12" id="KW-1185">Reference proteome</keyword>
<evidence type="ECO:0000313" key="12">
    <source>
        <dbReference type="Proteomes" id="UP001212841"/>
    </source>
</evidence>
<name>A0AAD5X346_9FUNG</name>
<evidence type="ECO:0000259" key="9">
    <source>
        <dbReference type="Pfam" id="PF01431"/>
    </source>
</evidence>
<evidence type="ECO:0000256" key="7">
    <source>
        <dbReference type="ARBA" id="ARBA00023049"/>
    </source>
</evidence>
<dbReference type="Pfam" id="PF01431">
    <property type="entry name" value="Peptidase_M13"/>
    <property type="match status" value="1"/>
</dbReference>
<keyword evidence="8" id="KW-0732">Signal</keyword>
<evidence type="ECO:0000256" key="1">
    <source>
        <dbReference type="ARBA" id="ARBA00001947"/>
    </source>
</evidence>